<dbReference type="OrthoDB" id="9876230at2"/>
<reference evidence="3" key="1">
    <citation type="submission" date="2017-02" db="EMBL/GenBank/DDBJ databases">
        <title>Comparative genomics and description of representatives of a novel lineage of planctomycetes thriving in anoxic sediments.</title>
        <authorList>
            <person name="Spring S."/>
            <person name="Bunk B."/>
            <person name="Sproer C."/>
        </authorList>
    </citation>
    <scope>NUCLEOTIDE SEQUENCE [LARGE SCALE GENOMIC DNA]</scope>
    <source>
        <strain evidence="3">SM-Chi-D1</strain>
    </source>
</reference>
<keyword evidence="1" id="KW-0732">Signal</keyword>
<gene>
    <name evidence="2" type="ORF">SMSP2_00535</name>
</gene>
<feature type="signal peptide" evidence="1">
    <location>
        <begin position="1"/>
        <end position="22"/>
    </location>
</feature>
<dbReference type="Gene3D" id="2.50.20.10">
    <property type="entry name" value="Lipoprotein localisation LolA/LolB/LppX"/>
    <property type="match status" value="1"/>
</dbReference>
<dbReference type="Proteomes" id="UP000188181">
    <property type="component" value="Chromosome"/>
</dbReference>
<dbReference type="RefSeq" id="WP_146682476.1">
    <property type="nucleotide sequence ID" value="NZ_CP019646.1"/>
</dbReference>
<dbReference type="AlphaFoldDB" id="A0A1Q2MD56"/>
<accession>A0A1Q2MD56</accession>
<evidence type="ECO:0000313" key="3">
    <source>
        <dbReference type="Proteomes" id="UP000188181"/>
    </source>
</evidence>
<feature type="chain" id="PRO_5012275618" description="Outer membrane lipoprotein-sorting protein" evidence="1">
    <location>
        <begin position="23"/>
        <end position="262"/>
    </location>
</feature>
<sequence precursor="true">MQIYKKILITLSFAVTCLTFSADEQAPVEKTEKPQIPAEAAAVIKKINQDAVKLKDLSAKIKYQVTFDNGLFESTTTYLGSIKAANTREESRLLVTFNSRREDELEPEAHHEQFYFDGVWLLRIDHNLKTSSNRQMAKPEKPMGIFELMSQYIPLVALDSMETMTSDFHVALENIDEGKTASMSFKPVKGSQYAENYKQLKLTYNLKDCYPAKISGTRADGEEFVIELSGASINSEKNKPAGIKPVIPSGYSTKTIPLKEKE</sequence>
<proteinExistence type="predicted"/>
<dbReference type="STRING" id="1851148.SMSP2_00535"/>
<name>A0A1Q2MD56_9BACT</name>
<keyword evidence="3" id="KW-1185">Reference proteome</keyword>
<evidence type="ECO:0000256" key="1">
    <source>
        <dbReference type="SAM" id="SignalP"/>
    </source>
</evidence>
<dbReference type="EMBL" id="CP019646">
    <property type="protein sequence ID" value="AQQ70192.1"/>
    <property type="molecule type" value="Genomic_DNA"/>
</dbReference>
<organism evidence="2 3">
    <name type="scientific">Limihaloglobus sulfuriphilus</name>
    <dbReference type="NCBI Taxonomy" id="1851148"/>
    <lineage>
        <taxon>Bacteria</taxon>
        <taxon>Pseudomonadati</taxon>
        <taxon>Planctomycetota</taxon>
        <taxon>Phycisphaerae</taxon>
        <taxon>Sedimentisphaerales</taxon>
        <taxon>Sedimentisphaeraceae</taxon>
        <taxon>Limihaloglobus</taxon>
    </lineage>
</organism>
<protein>
    <recommendedName>
        <fullName evidence="4">Outer membrane lipoprotein-sorting protein</fullName>
    </recommendedName>
</protein>
<evidence type="ECO:0008006" key="4">
    <source>
        <dbReference type="Google" id="ProtNLM"/>
    </source>
</evidence>
<dbReference type="KEGG" id="pbas:SMSP2_00535"/>
<evidence type="ECO:0000313" key="2">
    <source>
        <dbReference type="EMBL" id="AQQ70192.1"/>
    </source>
</evidence>